<dbReference type="Pfam" id="PF19979">
    <property type="entry name" value="DUF6415"/>
    <property type="match status" value="1"/>
</dbReference>
<keyword evidence="3" id="KW-1185">Reference proteome</keyword>
<evidence type="ECO:0000313" key="3">
    <source>
        <dbReference type="Proteomes" id="UP001163878"/>
    </source>
</evidence>
<dbReference type="Proteomes" id="UP001163878">
    <property type="component" value="Chromosome"/>
</dbReference>
<dbReference type="RefSeq" id="WP_264241185.1">
    <property type="nucleotide sequence ID" value="NZ_CP107567.1"/>
</dbReference>
<proteinExistence type="predicted"/>
<keyword evidence="1" id="KW-0812">Transmembrane</keyword>
<evidence type="ECO:0000313" key="2">
    <source>
        <dbReference type="EMBL" id="UYQ60040.1"/>
    </source>
</evidence>
<keyword evidence="1" id="KW-1133">Transmembrane helix</keyword>
<dbReference type="EMBL" id="CP107567">
    <property type="protein sequence ID" value="UYQ60040.1"/>
    <property type="molecule type" value="Genomic_DNA"/>
</dbReference>
<evidence type="ECO:0000256" key="1">
    <source>
        <dbReference type="SAM" id="Phobius"/>
    </source>
</evidence>
<organism evidence="2 3">
    <name type="scientific">Streptomyces peucetius</name>
    <dbReference type="NCBI Taxonomy" id="1950"/>
    <lineage>
        <taxon>Bacteria</taxon>
        <taxon>Bacillati</taxon>
        <taxon>Actinomycetota</taxon>
        <taxon>Actinomycetes</taxon>
        <taxon>Kitasatosporales</taxon>
        <taxon>Streptomycetaceae</taxon>
        <taxon>Streptomyces</taxon>
    </lineage>
</organism>
<protein>
    <submittedName>
        <fullName evidence="2">DUF6415 family natural product biosynthesis protein</fullName>
    </submittedName>
</protein>
<gene>
    <name evidence="2" type="ORF">OGH68_00080</name>
</gene>
<feature type="transmembrane region" description="Helical" evidence="1">
    <location>
        <begin position="151"/>
        <end position="169"/>
    </location>
</feature>
<dbReference type="InterPro" id="IPR046300">
    <property type="entry name" value="DUF6415"/>
</dbReference>
<accession>A0ABY6I2R9</accession>
<sequence>MFSTPKDRSIVTTVAAVGGRIPRAARSGKPARDPVDAALETCALVLGEDSPLPETDRDVEDLVRLLRAHIMLLGIGLAAEFALLKRARELSAAELPKGYTPSRVHLRKLAEATRGLIEARRDLDEAEDAVPADRRRGWDVRRLRPLSRNTTRIVVFTVAMITLIIAGSTPPG</sequence>
<reference evidence="2" key="1">
    <citation type="submission" date="2022-10" db="EMBL/GenBank/DDBJ databases">
        <title>Cytochrome P450 Catalyzes Benzene Ring Formation in the Biosynthesis of Trialkyl-Substituted Aromatic Polyketides.</title>
        <authorList>
            <person name="Zhao E."/>
            <person name="Ge H."/>
        </authorList>
    </citation>
    <scope>NUCLEOTIDE SEQUENCE</scope>
    <source>
        <strain evidence="2">NA0869</strain>
    </source>
</reference>
<keyword evidence="1" id="KW-0472">Membrane</keyword>
<name>A0ABY6I2R9_STRPE</name>